<protein>
    <recommendedName>
        <fullName evidence="6">PNPLA domain-containing protein</fullName>
    </recommendedName>
</protein>
<dbReference type="OrthoDB" id="9813090at2"/>
<sequence>MHEKKRVGLALSGGGYRAAAFHLGTLKKLHELGILPQIDVLSTVSGGSITGAYYCLNQNDFATFEQDLKQKLATKSVIRSVVFSWIFFRALVYFFGGLILTGYLLVAGWWLLATFIGFLWLFCLFRFQFSIFPVSRQIERAYDSFFYNKATLSDLPDQPVLAIASTNLQTCRPFTFSKKKMEDSFYAYQQFPIRFQHQAFPLARAVMASSCVPFAFSPVRIDREYFQKPEHFNQIRPYLVDGGIFDNQGIQKLSQPRSSYECDMIITSDAGNKLPFEGTYTNTFALLLRTVNTFMTRIKNFQMAQHLFDAAKSHHKEIAYLSLGWDVEKCLSGFFDGLKAGRIPTRLIEAHQIPEEWLSDLDIHEEAVLERLQASIGYSHIISEKVADQDKLVARSVSTNLTKLSTKQIDCLMRHAANLTEIQVRLYCPSLIGNLTGISRQS</sequence>
<dbReference type="Gene3D" id="3.40.1090.10">
    <property type="entry name" value="Cytosolic phospholipase A2 catalytic domain"/>
    <property type="match status" value="2"/>
</dbReference>
<dbReference type="PROSITE" id="PS51635">
    <property type="entry name" value="PNPLA"/>
    <property type="match status" value="1"/>
</dbReference>
<keyword evidence="1 4" id="KW-0378">Hydrolase</keyword>
<feature type="transmembrane region" description="Helical" evidence="5">
    <location>
        <begin position="106"/>
        <end position="127"/>
    </location>
</feature>
<dbReference type="InterPro" id="IPR050301">
    <property type="entry name" value="NTE"/>
</dbReference>
<dbReference type="GO" id="GO:0016787">
    <property type="term" value="F:hydrolase activity"/>
    <property type="evidence" value="ECO:0007669"/>
    <property type="project" value="UniProtKB-UniRule"/>
</dbReference>
<feature type="active site" description="Nucleophile" evidence="4">
    <location>
        <position position="45"/>
    </location>
</feature>
<feature type="transmembrane region" description="Helical" evidence="5">
    <location>
        <begin position="77"/>
        <end position="100"/>
    </location>
</feature>
<evidence type="ECO:0000259" key="6">
    <source>
        <dbReference type="PROSITE" id="PS51635"/>
    </source>
</evidence>
<accession>A0A327NDF3</accession>
<dbReference type="Proteomes" id="UP000249016">
    <property type="component" value="Unassembled WGS sequence"/>
</dbReference>
<evidence type="ECO:0000313" key="8">
    <source>
        <dbReference type="Proteomes" id="UP000249016"/>
    </source>
</evidence>
<dbReference type="GO" id="GO:0016042">
    <property type="term" value="P:lipid catabolic process"/>
    <property type="evidence" value="ECO:0007669"/>
    <property type="project" value="UniProtKB-UniRule"/>
</dbReference>
<dbReference type="Pfam" id="PF01734">
    <property type="entry name" value="Patatin"/>
    <property type="match status" value="1"/>
</dbReference>
<keyword evidence="2 4" id="KW-0442">Lipid degradation</keyword>
<dbReference type="SUPFAM" id="SSF52151">
    <property type="entry name" value="FabD/lysophospholipase-like"/>
    <property type="match status" value="1"/>
</dbReference>
<evidence type="ECO:0000256" key="1">
    <source>
        <dbReference type="ARBA" id="ARBA00022801"/>
    </source>
</evidence>
<dbReference type="EMBL" id="QLII01000003">
    <property type="protein sequence ID" value="RAI72975.1"/>
    <property type="molecule type" value="Genomic_DNA"/>
</dbReference>
<dbReference type="InterPro" id="IPR002641">
    <property type="entry name" value="PNPLA_dom"/>
</dbReference>
<evidence type="ECO:0000256" key="4">
    <source>
        <dbReference type="PROSITE-ProRule" id="PRU01161"/>
    </source>
</evidence>
<keyword evidence="5" id="KW-1133">Transmembrane helix</keyword>
<dbReference type="AlphaFoldDB" id="A0A327NDF3"/>
<evidence type="ECO:0000256" key="5">
    <source>
        <dbReference type="SAM" id="Phobius"/>
    </source>
</evidence>
<evidence type="ECO:0000256" key="3">
    <source>
        <dbReference type="ARBA" id="ARBA00023098"/>
    </source>
</evidence>
<reference evidence="7 8" key="1">
    <citation type="submission" date="2018-06" db="EMBL/GenBank/DDBJ databases">
        <title>Spirosoma sp. HMF3257 Genome sequencing and assembly.</title>
        <authorList>
            <person name="Kang H."/>
            <person name="Cha I."/>
            <person name="Kim H."/>
            <person name="Kang J."/>
            <person name="Joh K."/>
        </authorList>
    </citation>
    <scope>NUCLEOTIDE SEQUENCE [LARGE SCALE GENOMIC DNA]</scope>
    <source>
        <strain evidence="7 8">HMF3257</strain>
    </source>
</reference>
<dbReference type="PANTHER" id="PTHR14226">
    <property type="entry name" value="NEUROPATHY TARGET ESTERASE/SWISS CHEESE D.MELANOGASTER"/>
    <property type="match status" value="1"/>
</dbReference>
<feature type="active site" description="Proton acceptor" evidence="4">
    <location>
        <position position="241"/>
    </location>
</feature>
<keyword evidence="5" id="KW-0812">Transmembrane</keyword>
<evidence type="ECO:0000313" key="7">
    <source>
        <dbReference type="EMBL" id="RAI72975.1"/>
    </source>
</evidence>
<dbReference type="PANTHER" id="PTHR14226:SF78">
    <property type="entry name" value="SLR0060 PROTEIN"/>
    <property type="match status" value="1"/>
</dbReference>
<comment type="caution">
    <text evidence="4">Lacks conserved residue(s) required for the propagation of feature annotation.</text>
</comment>
<evidence type="ECO:0000256" key="2">
    <source>
        <dbReference type="ARBA" id="ARBA00022963"/>
    </source>
</evidence>
<dbReference type="InterPro" id="IPR016035">
    <property type="entry name" value="Acyl_Trfase/lysoPLipase"/>
</dbReference>
<keyword evidence="8" id="KW-1185">Reference proteome</keyword>
<organism evidence="7 8">
    <name type="scientific">Spirosoma telluris</name>
    <dbReference type="NCBI Taxonomy" id="2183553"/>
    <lineage>
        <taxon>Bacteria</taxon>
        <taxon>Pseudomonadati</taxon>
        <taxon>Bacteroidota</taxon>
        <taxon>Cytophagia</taxon>
        <taxon>Cytophagales</taxon>
        <taxon>Cytophagaceae</taxon>
        <taxon>Spirosoma</taxon>
    </lineage>
</organism>
<gene>
    <name evidence="7" type="ORF">HMF3257_38270</name>
</gene>
<keyword evidence="3 4" id="KW-0443">Lipid metabolism</keyword>
<feature type="short sequence motif" description="DGA/G" evidence="4">
    <location>
        <begin position="241"/>
        <end position="243"/>
    </location>
</feature>
<name>A0A327NDF3_9BACT</name>
<keyword evidence="5" id="KW-0472">Membrane</keyword>
<dbReference type="RefSeq" id="WP_111351108.1">
    <property type="nucleotide sequence ID" value="NZ_QLII01000003.1"/>
</dbReference>
<proteinExistence type="predicted"/>
<comment type="caution">
    <text evidence="7">The sequence shown here is derived from an EMBL/GenBank/DDBJ whole genome shotgun (WGS) entry which is preliminary data.</text>
</comment>
<feature type="domain" description="PNPLA" evidence="6">
    <location>
        <begin position="10"/>
        <end position="254"/>
    </location>
</feature>